<dbReference type="AlphaFoldDB" id="A0A3P1C103"/>
<evidence type="ECO:0000256" key="5">
    <source>
        <dbReference type="ARBA" id="ARBA00022692"/>
    </source>
</evidence>
<gene>
    <name evidence="9" type="ORF">EHT25_04730</name>
</gene>
<name>A0A3P1C103_9BACT</name>
<protein>
    <submittedName>
        <fullName evidence="9">Uncharacterized protein</fullName>
    </submittedName>
</protein>
<evidence type="ECO:0000256" key="3">
    <source>
        <dbReference type="ARBA" id="ARBA00022676"/>
    </source>
</evidence>
<evidence type="ECO:0000313" key="9">
    <source>
        <dbReference type="EMBL" id="RRB07091.1"/>
    </source>
</evidence>
<feature type="transmembrane region" description="Helical" evidence="8">
    <location>
        <begin position="365"/>
        <end position="381"/>
    </location>
</feature>
<keyword evidence="10" id="KW-1185">Reference proteome</keyword>
<feature type="transmembrane region" description="Helical" evidence="8">
    <location>
        <begin position="154"/>
        <end position="175"/>
    </location>
</feature>
<dbReference type="PANTHER" id="PTHR33908:SF11">
    <property type="entry name" value="MEMBRANE PROTEIN"/>
    <property type="match status" value="1"/>
</dbReference>
<feature type="transmembrane region" description="Helical" evidence="8">
    <location>
        <begin position="77"/>
        <end position="95"/>
    </location>
</feature>
<dbReference type="EMBL" id="RQJO01000007">
    <property type="protein sequence ID" value="RRB07091.1"/>
    <property type="molecule type" value="Genomic_DNA"/>
</dbReference>
<keyword evidence="6 8" id="KW-1133">Transmembrane helix</keyword>
<keyword evidence="5 8" id="KW-0812">Transmembrane</keyword>
<comment type="subcellular location">
    <subcellularLocation>
        <location evidence="1">Cell membrane</location>
        <topology evidence="1">Multi-pass membrane protein</topology>
    </subcellularLocation>
</comment>
<dbReference type="GO" id="GO:0005886">
    <property type="term" value="C:plasma membrane"/>
    <property type="evidence" value="ECO:0007669"/>
    <property type="project" value="UniProtKB-SubCell"/>
</dbReference>
<feature type="transmembrane region" description="Helical" evidence="8">
    <location>
        <begin position="339"/>
        <end position="356"/>
    </location>
</feature>
<feature type="transmembrane region" description="Helical" evidence="8">
    <location>
        <begin position="387"/>
        <end position="405"/>
    </location>
</feature>
<dbReference type="PANTHER" id="PTHR33908">
    <property type="entry name" value="MANNOSYLTRANSFERASE YKCB-RELATED"/>
    <property type="match status" value="1"/>
</dbReference>
<feature type="transmembrane region" description="Helical" evidence="8">
    <location>
        <begin position="234"/>
        <end position="264"/>
    </location>
</feature>
<feature type="transmembrane region" description="Helical" evidence="8">
    <location>
        <begin position="181"/>
        <end position="198"/>
    </location>
</feature>
<dbReference type="InterPro" id="IPR050297">
    <property type="entry name" value="LipidA_mod_glycosyltrf_83"/>
</dbReference>
<evidence type="ECO:0000256" key="6">
    <source>
        <dbReference type="ARBA" id="ARBA00022989"/>
    </source>
</evidence>
<comment type="caution">
    <text evidence="9">The sequence shown here is derived from an EMBL/GenBank/DDBJ whole genome shotgun (WGS) entry which is preliminary data.</text>
</comment>
<keyword evidence="7 8" id="KW-0472">Membrane</keyword>
<dbReference type="GO" id="GO:0016763">
    <property type="term" value="F:pentosyltransferase activity"/>
    <property type="evidence" value="ECO:0007669"/>
    <property type="project" value="TreeGrafter"/>
</dbReference>
<evidence type="ECO:0000256" key="4">
    <source>
        <dbReference type="ARBA" id="ARBA00022679"/>
    </source>
</evidence>
<sequence length="568" mass="65645">MKYQVFCISDVTILPFMELYLPVFVNPLFISYPGSLQNALIHLFKTAHIHQKIFLVLKIILVVCLVILLLKKKIRFRNPFLILFFVSILILFFRLPNTLLPEQNIDESVYIVGAGVMLDNPTIWKSFDCLTVGPLHSYLLSLSYWLFGGINYVSIRLIGILFCTIPSLVCLYFAVKFLYNQSLALCISLGYGLFNAILTTFDFVGYSSELLPHLLLSLEFLCFSAILSGRRLSYAYWLCFIAGLMPYAKLQGVLLAGLLVVFLFVEIRKQLTIRKVIGLISCGLIPSIILFTYLFSNSLIDEFYHSYLLFNLEYSGSLTDLKWSLVPDLIIDSPETTPFFVFITAIIGSLSVYLFTRKSFAHKNRLIYCTLLLIVCWFSIIKPNQFFNHYLIFLFYPIFWILGVVSGEFQHLYPSRFRYYSGALYTVFFLLTVSSFTKKNLGIDYLYGFTYQPEPLVATIQSLASPLDRMSIWGHGNLARLHCYTSLLPGTRDVFASRQINPSELQPYFIARYKKDLEQNRPRFIVEDNQYADYQTHLQTIFPALPQFYSLHSRHGSINLYVRKDFQQ</sequence>
<evidence type="ECO:0000313" key="10">
    <source>
        <dbReference type="Proteomes" id="UP000271925"/>
    </source>
</evidence>
<organism evidence="9 10">
    <name type="scientific">Larkinella rosea</name>
    <dbReference type="NCBI Taxonomy" id="2025312"/>
    <lineage>
        <taxon>Bacteria</taxon>
        <taxon>Pseudomonadati</taxon>
        <taxon>Bacteroidota</taxon>
        <taxon>Cytophagia</taxon>
        <taxon>Cytophagales</taxon>
        <taxon>Spirosomataceae</taxon>
        <taxon>Larkinella</taxon>
    </lineage>
</organism>
<feature type="transmembrane region" description="Helical" evidence="8">
    <location>
        <begin position="53"/>
        <end position="70"/>
    </location>
</feature>
<feature type="transmembrane region" description="Helical" evidence="8">
    <location>
        <begin position="417"/>
        <end position="436"/>
    </location>
</feature>
<dbReference type="GO" id="GO:0009103">
    <property type="term" value="P:lipopolysaccharide biosynthetic process"/>
    <property type="evidence" value="ECO:0007669"/>
    <property type="project" value="UniProtKB-ARBA"/>
</dbReference>
<evidence type="ECO:0000256" key="1">
    <source>
        <dbReference type="ARBA" id="ARBA00004651"/>
    </source>
</evidence>
<evidence type="ECO:0000256" key="8">
    <source>
        <dbReference type="SAM" id="Phobius"/>
    </source>
</evidence>
<keyword evidence="4" id="KW-0808">Transferase</keyword>
<keyword evidence="2" id="KW-1003">Cell membrane</keyword>
<evidence type="ECO:0000256" key="7">
    <source>
        <dbReference type="ARBA" id="ARBA00023136"/>
    </source>
</evidence>
<evidence type="ECO:0000256" key="2">
    <source>
        <dbReference type="ARBA" id="ARBA00022475"/>
    </source>
</evidence>
<feature type="transmembrane region" description="Helical" evidence="8">
    <location>
        <begin position="12"/>
        <end position="33"/>
    </location>
</feature>
<dbReference type="Proteomes" id="UP000271925">
    <property type="component" value="Unassembled WGS sequence"/>
</dbReference>
<keyword evidence="3" id="KW-0328">Glycosyltransferase</keyword>
<reference evidence="9 10" key="1">
    <citation type="submission" date="2018-11" db="EMBL/GenBank/DDBJ databases">
        <authorList>
            <person name="Zhou Z."/>
            <person name="Wang G."/>
        </authorList>
    </citation>
    <scope>NUCLEOTIDE SEQUENCE [LARGE SCALE GENOMIC DNA]</scope>
    <source>
        <strain evidence="9 10">KCTC52004</strain>
    </source>
</reference>
<proteinExistence type="predicted"/>
<dbReference type="OrthoDB" id="923388at2"/>
<feature type="transmembrane region" description="Helical" evidence="8">
    <location>
        <begin position="276"/>
        <end position="295"/>
    </location>
</feature>
<accession>A0A3P1C103</accession>